<proteinExistence type="predicted"/>
<protein>
    <submittedName>
        <fullName evidence="1">Uncharacterized protein</fullName>
    </submittedName>
</protein>
<reference evidence="1 2" key="1">
    <citation type="submission" date="2018-08" db="EMBL/GenBank/DDBJ databases">
        <title>Aphanomyces genome sequencing and annotation.</title>
        <authorList>
            <person name="Minardi D."/>
            <person name="Oidtmann B."/>
            <person name="Van Der Giezen M."/>
            <person name="Studholme D.J."/>
        </authorList>
    </citation>
    <scope>NUCLEOTIDE SEQUENCE [LARGE SCALE GENOMIC DNA]</scope>
    <source>
        <strain evidence="1 2">Da</strain>
    </source>
</reference>
<dbReference type="AlphaFoldDB" id="A0A418E1C3"/>
<comment type="caution">
    <text evidence="1">The sequence shown here is derived from an EMBL/GenBank/DDBJ whole genome shotgun (WGS) entry which is preliminary data.</text>
</comment>
<sequence>EENLLSMAYSASSTTDDVANVYDLRDELHVDGDEDRMTYYCTSSSKAYVHHARGDGEASVAVHKLAQTDMFRSVDSAASVVHCRQGFSYN</sequence>
<evidence type="ECO:0000313" key="2">
    <source>
        <dbReference type="Proteomes" id="UP000285430"/>
    </source>
</evidence>
<evidence type="ECO:0000313" key="1">
    <source>
        <dbReference type="EMBL" id="RHZ03559.1"/>
    </source>
</evidence>
<dbReference type="EMBL" id="QUTH01007943">
    <property type="protein sequence ID" value="RHZ03559.1"/>
    <property type="molecule type" value="Genomic_DNA"/>
</dbReference>
<organism evidence="1 2">
    <name type="scientific">Aphanomyces astaci</name>
    <name type="common">Crayfish plague agent</name>
    <dbReference type="NCBI Taxonomy" id="112090"/>
    <lineage>
        <taxon>Eukaryota</taxon>
        <taxon>Sar</taxon>
        <taxon>Stramenopiles</taxon>
        <taxon>Oomycota</taxon>
        <taxon>Saprolegniomycetes</taxon>
        <taxon>Saprolegniales</taxon>
        <taxon>Verrucalvaceae</taxon>
        <taxon>Aphanomyces</taxon>
    </lineage>
</organism>
<name>A0A418E1C3_APHAT</name>
<gene>
    <name evidence="1" type="ORF">DYB37_012548</name>
</gene>
<accession>A0A418E1C3</accession>
<dbReference type="Proteomes" id="UP000285430">
    <property type="component" value="Unassembled WGS sequence"/>
</dbReference>
<feature type="non-terminal residue" evidence="1">
    <location>
        <position position="1"/>
    </location>
</feature>